<dbReference type="EMBL" id="CP001340">
    <property type="protein sequence ID" value="ACL97125.1"/>
    <property type="molecule type" value="Genomic_DNA"/>
</dbReference>
<evidence type="ECO:0000313" key="1">
    <source>
        <dbReference type="EMBL" id="ACL97125.1"/>
    </source>
</evidence>
<protein>
    <submittedName>
        <fullName evidence="1">Usg protein</fullName>
    </submittedName>
</protein>
<dbReference type="InterPro" id="IPR009354">
    <property type="entry name" value="Usg"/>
</dbReference>
<organism evidence="1 2">
    <name type="scientific">Caulobacter vibrioides (strain NA1000 / CB15N)</name>
    <name type="common">Caulobacter crescentus</name>
    <dbReference type="NCBI Taxonomy" id="565050"/>
    <lineage>
        <taxon>Bacteria</taxon>
        <taxon>Pseudomonadati</taxon>
        <taxon>Pseudomonadota</taxon>
        <taxon>Alphaproteobacteria</taxon>
        <taxon>Caulobacterales</taxon>
        <taxon>Caulobacteraceae</taxon>
        <taxon>Caulobacter</taxon>
    </lineage>
</organism>
<sequence length="89" mass="10358">MASKAFELQMMGYGLTTAEIHYHMPDHPGLLQLYVWQEYDLAPKFPTLKGFLDFWAKELDGVLHSVRVAHNRLISPREWRVVNGVFTLQ</sequence>
<evidence type="ECO:0000313" key="2">
    <source>
        <dbReference type="Proteomes" id="UP000001364"/>
    </source>
</evidence>
<accession>A0A0H3CCS0</accession>
<keyword evidence="2" id="KW-1185">Reference proteome</keyword>
<dbReference type="RefSeq" id="WP_010921375.1">
    <property type="nucleotide sequence ID" value="NC_011916.1"/>
</dbReference>
<name>A0A0H3CCS0_CAUVN</name>
<dbReference type="AlphaFoldDB" id="A0A0H3CCS0"/>
<dbReference type="RefSeq" id="YP_002519033.1">
    <property type="nucleotide sequence ID" value="NC_011916.1"/>
</dbReference>
<dbReference type="Proteomes" id="UP000001364">
    <property type="component" value="Chromosome"/>
</dbReference>
<dbReference type="GeneID" id="7329751"/>
<dbReference type="HOGENOM" id="CLU_145215_1_0_5"/>
<dbReference type="PhylomeDB" id="A0A0H3CCS0"/>
<reference evidence="1 2" key="1">
    <citation type="journal article" date="2010" name="J. Bacteriol.">
        <title>The genetic basis of laboratory adaptation in Caulobacter crescentus.</title>
        <authorList>
            <person name="Marks M.E."/>
            <person name="Castro-Rojas C.M."/>
            <person name="Teiling C."/>
            <person name="Du L."/>
            <person name="Kapatral V."/>
            <person name="Walunas T.L."/>
            <person name="Crosson S."/>
        </authorList>
    </citation>
    <scope>NUCLEOTIDE SEQUENCE [LARGE SCALE GENOMIC DNA]</scope>
    <source>
        <strain evidence="2">NA1000 / CB15N</strain>
    </source>
</reference>
<proteinExistence type="predicted"/>
<dbReference type="OrthoDB" id="9811054at2"/>
<dbReference type="Pfam" id="PF06233">
    <property type="entry name" value="Usg"/>
    <property type="match status" value="1"/>
</dbReference>
<gene>
    <name evidence="1" type="ordered locus">CCNA_03660</name>
</gene>
<dbReference type="KEGG" id="ccs:CCNA_03660"/>
<dbReference type="PATRIC" id="fig|565050.3.peg.3569"/>